<dbReference type="Proteomes" id="UP001153712">
    <property type="component" value="Chromosome 4"/>
</dbReference>
<name>A0A9N9TSG7_PHYSR</name>
<gene>
    <name evidence="4" type="ORF">PHYEVI_LOCUS7750</name>
</gene>
<dbReference type="SUPFAM" id="SSF51735">
    <property type="entry name" value="NAD(P)-binding Rossmann-fold domains"/>
    <property type="match status" value="1"/>
</dbReference>
<dbReference type="OrthoDB" id="1933717at2759"/>
<dbReference type="PANTHER" id="PTHR43115:SF4">
    <property type="entry name" value="DEHYDROGENASE_REDUCTASE SDR FAMILY MEMBER 11"/>
    <property type="match status" value="1"/>
</dbReference>
<dbReference type="FunFam" id="3.40.50.720:FF:000047">
    <property type="entry name" value="NADP-dependent L-serine/L-allo-threonine dehydrogenase"/>
    <property type="match status" value="1"/>
</dbReference>
<dbReference type="EMBL" id="OU900097">
    <property type="protein sequence ID" value="CAG9861410.1"/>
    <property type="molecule type" value="Genomic_DNA"/>
</dbReference>
<dbReference type="AlphaFoldDB" id="A0A9N9TSG7"/>
<accession>A0A9N9TSG7</accession>
<evidence type="ECO:0000256" key="1">
    <source>
        <dbReference type="ARBA" id="ARBA00006484"/>
    </source>
</evidence>
<dbReference type="PRINTS" id="PR00080">
    <property type="entry name" value="SDRFAMILY"/>
</dbReference>
<organism evidence="4 5">
    <name type="scientific">Phyllotreta striolata</name>
    <name type="common">Striped flea beetle</name>
    <name type="synonym">Crioceris striolata</name>
    <dbReference type="NCBI Taxonomy" id="444603"/>
    <lineage>
        <taxon>Eukaryota</taxon>
        <taxon>Metazoa</taxon>
        <taxon>Ecdysozoa</taxon>
        <taxon>Arthropoda</taxon>
        <taxon>Hexapoda</taxon>
        <taxon>Insecta</taxon>
        <taxon>Pterygota</taxon>
        <taxon>Neoptera</taxon>
        <taxon>Endopterygota</taxon>
        <taxon>Coleoptera</taxon>
        <taxon>Polyphaga</taxon>
        <taxon>Cucujiformia</taxon>
        <taxon>Chrysomeloidea</taxon>
        <taxon>Chrysomelidae</taxon>
        <taxon>Galerucinae</taxon>
        <taxon>Alticini</taxon>
        <taxon>Phyllotreta</taxon>
    </lineage>
</organism>
<dbReference type="GO" id="GO:0016616">
    <property type="term" value="F:oxidoreductase activity, acting on the CH-OH group of donors, NAD or NADP as acceptor"/>
    <property type="evidence" value="ECO:0007669"/>
    <property type="project" value="UniProtKB-ARBA"/>
</dbReference>
<keyword evidence="5" id="KW-1185">Reference proteome</keyword>
<dbReference type="Pfam" id="PF00106">
    <property type="entry name" value="adh_short"/>
    <property type="match status" value="1"/>
</dbReference>
<proteinExistence type="inferred from homology"/>
<comment type="similarity">
    <text evidence="1 3">Belongs to the short-chain dehydrogenases/reductases (SDR) family.</text>
</comment>
<dbReference type="Gene3D" id="3.40.50.720">
    <property type="entry name" value="NAD(P)-binding Rossmann-like Domain"/>
    <property type="match status" value="1"/>
</dbReference>
<dbReference type="InterPro" id="IPR002347">
    <property type="entry name" value="SDR_fam"/>
</dbReference>
<reference evidence="4" key="1">
    <citation type="submission" date="2022-01" db="EMBL/GenBank/DDBJ databases">
        <authorList>
            <person name="King R."/>
        </authorList>
    </citation>
    <scope>NUCLEOTIDE SEQUENCE</scope>
</reference>
<sequence length="251" mass="27368">MDRWVGKVALVTGASSGIGAAIAKALVENGLLVVGIARRIDKIEDLSRTLADQPGKLFALRCDVAKEEDILRSFRWITENVGPIHILINNAGLIRPTNLTDGCTEDWRKIFDVNVMALCICTREAVKVMRQKKVAGHIVHINSVVGHTVPVLPKPAFNVYPASKHAVTALTETLRQELIHLDSPIKVTSISPGVVTTEFMENLPNDGTKEAVNQMKALRPEDVAGSILYVLGTAPHVHIQELIIRPMGTLV</sequence>
<evidence type="ECO:0000256" key="2">
    <source>
        <dbReference type="ARBA" id="ARBA00023002"/>
    </source>
</evidence>
<evidence type="ECO:0000313" key="4">
    <source>
        <dbReference type="EMBL" id="CAG9861410.1"/>
    </source>
</evidence>
<dbReference type="InterPro" id="IPR036291">
    <property type="entry name" value="NAD(P)-bd_dom_sf"/>
</dbReference>
<keyword evidence="2" id="KW-0560">Oxidoreductase</keyword>
<evidence type="ECO:0000256" key="3">
    <source>
        <dbReference type="RuleBase" id="RU000363"/>
    </source>
</evidence>
<dbReference type="PANTHER" id="PTHR43115">
    <property type="entry name" value="DEHYDROGENASE/REDUCTASE SDR FAMILY MEMBER 11"/>
    <property type="match status" value="1"/>
</dbReference>
<evidence type="ECO:0008006" key="6">
    <source>
        <dbReference type="Google" id="ProtNLM"/>
    </source>
</evidence>
<evidence type="ECO:0000313" key="5">
    <source>
        <dbReference type="Proteomes" id="UP001153712"/>
    </source>
</evidence>
<dbReference type="PRINTS" id="PR00081">
    <property type="entry name" value="GDHRDH"/>
</dbReference>
<protein>
    <recommendedName>
        <fullName evidence="6">Dehydrogenase/reductase SDR family member 11</fullName>
    </recommendedName>
</protein>